<gene>
    <name evidence="1" type="ORF">BSOLF_0242</name>
</gene>
<dbReference type="Pfam" id="PF13790">
    <property type="entry name" value="SR1P"/>
    <property type="match status" value="1"/>
</dbReference>
<comment type="caution">
    <text evidence="1">The sequence shown here is derived from an EMBL/GenBank/DDBJ whole genome shotgun (WGS) entry which is preliminary data.</text>
</comment>
<proteinExistence type="predicted"/>
<dbReference type="InterPro" id="IPR025236">
    <property type="entry name" value="SR1P"/>
</dbReference>
<evidence type="ECO:0000313" key="2">
    <source>
        <dbReference type="Proteomes" id="UP000244338"/>
    </source>
</evidence>
<reference evidence="2" key="1">
    <citation type="journal article" date="2018" name="Sci. Rep.">
        <title>Lignite coal burning seam in the remote Altai Mountains harbors a hydrogen-driven thermophilic microbial community.</title>
        <authorList>
            <person name="Kadnikov V.V."/>
            <person name="Mardanov A.V."/>
            <person name="Ivasenko D.A."/>
            <person name="Antsiferov D.V."/>
            <person name="Beletsky A.V."/>
            <person name="Karnachuk O.V."/>
            <person name="Ravin N.V."/>
        </authorList>
    </citation>
    <scope>NUCLEOTIDE SEQUENCE [LARGE SCALE GENOMIC DNA]</scope>
</reference>
<dbReference type="AlphaFoldDB" id="A0A2R6Y169"/>
<accession>A0A2R6Y169</accession>
<dbReference type="Proteomes" id="UP000244338">
    <property type="component" value="Unassembled WGS sequence"/>
</dbReference>
<evidence type="ECO:0000313" key="1">
    <source>
        <dbReference type="EMBL" id="PTQ56410.1"/>
    </source>
</evidence>
<sequence>MGQYVCRYCGKVQEHFEAEKVVVLYVEPNERCCQVCVQEDE</sequence>
<organism evidence="1 2">
    <name type="scientific">Candidatus Carbonibacillus altaicus</name>
    <dbReference type="NCBI Taxonomy" id="2163959"/>
    <lineage>
        <taxon>Bacteria</taxon>
        <taxon>Bacillati</taxon>
        <taxon>Bacillota</taxon>
        <taxon>Bacilli</taxon>
        <taxon>Bacillales</taxon>
        <taxon>Candidatus Carbonibacillus</taxon>
    </lineage>
</organism>
<protein>
    <submittedName>
        <fullName evidence="1">Uncharacterized protein</fullName>
    </submittedName>
</protein>
<dbReference type="EMBL" id="PEBX01000029">
    <property type="protein sequence ID" value="PTQ56410.1"/>
    <property type="molecule type" value="Genomic_DNA"/>
</dbReference>
<name>A0A2R6Y169_9BACL</name>